<name>A0ABD5B5P6_ELIMR</name>
<dbReference type="AlphaFoldDB" id="A0ABD5B5P6"/>
<evidence type="ECO:0000259" key="2">
    <source>
        <dbReference type="Pfam" id="PF20448"/>
    </source>
</evidence>
<dbReference type="InterPro" id="IPR046551">
    <property type="entry name" value="DUF6705"/>
</dbReference>
<dbReference type="Proteomes" id="UP001239265">
    <property type="component" value="Unassembled WGS sequence"/>
</dbReference>
<keyword evidence="1" id="KW-0732">Signal</keyword>
<feature type="domain" description="DUF6705" evidence="2">
    <location>
        <begin position="1"/>
        <end position="137"/>
    </location>
</feature>
<organism evidence="3 4">
    <name type="scientific">Elizabethkingia miricola</name>
    <name type="common">Chryseobacterium miricola</name>
    <dbReference type="NCBI Taxonomy" id="172045"/>
    <lineage>
        <taxon>Bacteria</taxon>
        <taxon>Pseudomonadati</taxon>
        <taxon>Bacteroidota</taxon>
        <taxon>Flavobacteriia</taxon>
        <taxon>Flavobacteriales</taxon>
        <taxon>Weeksellaceae</taxon>
        <taxon>Elizabethkingia</taxon>
    </lineage>
</organism>
<dbReference type="EMBL" id="JAUCQJ010000002">
    <property type="protein sequence ID" value="MDQ8748662.1"/>
    <property type="molecule type" value="Genomic_DNA"/>
</dbReference>
<feature type="chain" id="PRO_5044788245" description="DUF6705 domain-containing protein" evidence="1">
    <location>
        <begin position="19"/>
        <end position="186"/>
    </location>
</feature>
<dbReference type="RefSeq" id="WP_143334009.1">
    <property type="nucleotide sequence ID" value="NZ_JAUCQJ010000002.1"/>
</dbReference>
<proteinExistence type="predicted"/>
<evidence type="ECO:0000313" key="4">
    <source>
        <dbReference type="Proteomes" id="UP001239265"/>
    </source>
</evidence>
<dbReference type="Pfam" id="PF20448">
    <property type="entry name" value="DUF6705"/>
    <property type="match status" value="1"/>
</dbReference>
<comment type="caution">
    <text evidence="3">The sequence shown here is derived from an EMBL/GenBank/DDBJ whole genome shotgun (WGS) entry which is preliminary data.</text>
</comment>
<evidence type="ECO:0000256" key="1">
    <source>
        <dbReference type="SAM" id="SignalP"/>
    </source>
</evidence>
<sequence>MKKLILLLNILLFTYSTAQRTISMEEETGYLTTGQKTPNDVTYVKDINGIFNKFIGTWKGIVNGNTIEFRFDKITEGNDSFKRDMLLGRIIAKDANGNVFYNTLNNPDNLAFAGYRFSKNMKIYSMTYGGPKSVDCNEAGYIYMLMNNDNIRLKFIAESGLLKENQCPQDYKFLIPEDTTITLTKQ</sequence>
<gene>
    <name evidence="3" type="ORF">QT385_08435</name>
</gene>
<evidence type="ECO:0000313" key="3">
    <source>
        <dbReference type="EMBL" id="MDQ8748662.1"/>
    </source>
</evidence>
<feature type="signal peptide" evidence="1">
    <location>
        <begin position="1"/>
        <end position="18"/>
    </location>
</feature>
<protein>
    <recommendedName>
        <fullName evidence="2">DUF6705 domain-containing protein</fullName>
    </recommendedName>
</protein>
<accession>A0ABD5B5P6</accession>
<reference evidence="3 4" key="1">
    <citation type="submission" date="2023-06" db="EMBL/GenBank/DDBJ databases">
        <title>Nosocomial Elizabethkingia miricola genome.</title>
        <authorList>
            <person name="Morgado S."/>
            <person name="Fonseca E."/>
            <person name="Freitas F."/>
            <person name="Vicente A.C."/>
        </authorList>
    </citation>
    <scope>NUCLEOTIDE SEQUENCE [LARGE SCALE GENOMIC DNA]</scope>
    <source>
        <strain evidence="3 4">EM15</strain>
    </source>
</reference>